<proteinExistence type="predicted"/>
<keyword evidence="2" id="KW-1185">Reference proteome</keyword>
<evidence type="ECO:0000313" key="2">
    <source>
        <dbReference type="Proteomes" id="UP000798662"/>
    </source>
</evidence>
<sequence>MRLSAFDLFRKVPRDLTHTTAHGGVLSVVAFSVLGLLFFFETWSYLAGSTSTSIVLDDNADALLQVNIALRFLELPCAFATVELWDYFGTNRLDVTADVRKVRVSGVHGEHVLSGEYSDRTFDGAPHVEPRIAAGLPVPRAMAAPHPMLDTLTEADFEARLEGDPLAFVAFVVAWCGYCRSVASTWSALAEQAAAGAVPATIYVVDCVLSEKLCATQHIRGYPTLRLYHHALATAEDYTGERSVTALTAYAREHAKLPEAARAATVRVAKNEGCLISGTLWVHRVPGAFHVIAKSDAHTFDAANTNTSHIVSHLSFGQPLSADVLHKVPRDVAAHIQPLDGEHFINWERAQSHAHHIKVVSSHYRTGTLIATRDVLGYQQAASSMTFDAAPAVPEAKFSYDLSPTAVLIQRSGRRWYDFATKLVAILGGAFAVLGLLDGAIHRLERTGRKGVQSPLSGAAPSKSSRSLASGSPVLSTPSPLTRRN</sequence>
<gene>
    <name evidence="1" type="ORF">I4F81_009504</name>
</gene>
<organism evidence="1 2">
    <name type="scientific">Pyropia yezoensis</name>
    <name type="common">Susabi-nori</name>
    <name type="synonym">Porphyra yezoensis</name>
    <dbReference type="NCBI Taxonomy" id="2788"/>
    <lineage>
        <taxon>Eukaryota</taxon>
        <taxon>Rhodophyta</taxon>
        <taxon>Bangiophyceae</taxon>
        <taxon>Bangiales</taxon>
        <taxon>Bangiaceae</taxon>
        <taxon>Pyropia</taxon>
    </lineage>
</organism>
<protein>
    <submittedName>
        <fullName evidence="1">Uncharacterized protein</fullName>
    </submittedName>
</protein>
<reference evidence="1" key="1">
    <citation type="submission" date="2019-11" db="EMBL/GenBank/DDBJ databases">
        <title>Nori genome reveals adaptations in red seaweeds to the harsh intertidal environment.</title>
        <authorList>
            <person name="Wang D."/>
            <person name="Mao Y."/>
        </authorList>
    </citation>
    <scope>NUCLEOTIDE SEQUENCE</scope>
    <source>
        <tissue evidence="1">Gametophyte</tissue>
    </source>
</reference>
<evidence type="ECO:0000313" key="1">
    <source>
        <dbReference type="EMBL" id="KAK1866992.1"/>
    </source>
</evidence>
<comment type="caution">
    <text evidence="1">The sequence shown here is derived from an EMBL/GenBank/DDBJ whole genome shotgun (WGS) entry which is preliminary data.</text>
</comment>
<name>A0ACC3C9Y2_PYRYE</name>
<dbReference type="Proteomes" id="UP000798662">
    <property type="component" value="Chromosome 3"/>
</dbReference>
<dbReference type="EMBL" id="CM020620">
    <property type="protein sequence ID" value="KAK1866992.1"/>
    <property type="molecule type" value="Genomic_DNA"/>
</dbReference>
<accession>A0ACC3C9Y2</accession>